<feature type="signal peptide" evidence="2">
    <location>
        <begin position="1"/>
        <end position="19"/>
    </location>
</feature>
<keyword evidence="2" id="KW-0732">Signal</keyword>
<evidence type="ECO:0000313" key="4">
    <source>
        <dbReference type="Proteomes" id="UP001365542"/>
    </source>
</evidence>
<feature type="compositionally biased region" description="Low complexity" evidence="1">
    <location>
        <begin position="40"/>
        <end position="61"/>
    </location>
</feature>
<protein>
    <submittedName>
        <fullName evidence="3">Uncharacterized protein</fullName>
    </submittedName>
</protein>
<name>A0AAV9XF93_9PEZI</name>
<dbReference type="Proteomes" id="UP001365542">
    <property type="component" value="Unassembled WGS sequence"/>
</dbReference>
<evidence type="ECO:0000256" key="2">
    <source>
        <dbReference type="SAM" id="SignalP"/>
    </source>
</evidence>
<evidence type="ECO:0000256" key="1">
    <source>
        <dbReference type="SAM" id="MobiDB-lite"/>
    </source>
</evidence>
<dbReference type="AlphaFoldDB" id="A0AAV9XF93"/>
<keyword evidence="4" id="KW-1185">Reference proteome</keyword>
<feature type="region of interest" description="Disordered" evidence="1">
    <location>
        <begin position="39"/>
        <end position="70"/>
    </location>
</feature>
<organism evidence="3 4">
    <name type="scientific">Orbilia ellipsospora</name>
    <dbReference type="NCBI Taxonomy" id="2528407"/>
    <lineage>
        <taxon>Eukaryota</taxon>
        <taxon>Fungi</taxon>
        <taxon>Dikarya</taxon>
        <taxon>Ascomycota</taxon>
        <taxon>Pezizomycotina</taxon>
        <taxon>Orbiliomycetes</taxon>
        <taxon>Orbiliales</taxon>
        <taxon>Orbiliaceae</taxon>
        <taxon>Orbilia</taxon>
    </lineage>
</organism>
<proteinExistence type="predicted"/>
<reference evidence="3 4" key="1">
    <citation type="submission" date="2019-10" db="EMBL/GenBank/DDBJ databases">
        <authorList>
            <person name="Palmer J.M."/>
        </authorList>
    </citation>
    <scope>NUCLEOTIDE SEQUENCE [LARGE SCALE GENOMIC DNA]</scope>
    <source>
        <strain evidence="3 4">TWF694</strain>
    </source>
</reference>
<evidence type="ECO:0000313" key="3">
    <source>
        <dbReference type="EMBL" id="KAK6540785.1"/>
    </source>
</evidence>
<gene>
    <name evidence="3" type="ORF">TWF694_008175</name>
</gene>
<accession>A0AAV9XF93</accession>
<sequence length="70" mass="7051">MKLARGIICVLALTTGGEALNVLVDLAVGIPPGDFQAGITTTTTTTTTPTTTSSATKSTTTPKCIKVSPD</sequence>
<feature type="chain" id="PRO_5044001622" evidence="2">
    <location>
        <begin position="20"/>
        <end position="70"/>
    </location>
</feature>
<comment type="caution">
    <text evidence="3">The sequence shown here is derived from an EMBL/GenBank/DDBJ whole genome shotgun (WGS) entry which is preliminary data.</text>
</comment>
<dbReference type="EMBL" id="JAVHJO010000004">
    <property type="protein sequence ID" value="KAK6540785.1"/>
    <property type="molecule type" value="Genomic_DNA"/>
</dbReference>